<keyword evidence="4" id="KW-1185">Reference proteome</keyword>
<comment type="similarity">
    <text evidence="1">Belongs to the AHA1 family.</text>
</comment>
<organism evidence="3 4">
    <name type="scientific">Larkinella rosea</name>
    <dbReference type="NCBI Taxonomy" id="2025312"/>
    <lineage>
        <taxon>Bacteria</taxon>
        <taxon>Pseudomonadati</taxon>
        <taxon>Bacteroidota</taxon>
        <taxon>Cytophagia</taxon>
        <taxon>Cytophagales</taxon>
        <taxon>Spirosomataceae</taxon>
        <taxon>Larkinella</taxon>
    </lineage>
</organism>
<dbReference type="Pfam" id="PF08327">
    <property type="entry name" value="AHSA1"/>
    <property type="match status" value="1"/>
</dbReference>
<dbReference type="OrthoDB" id="2355173at2"/>
<name>A0A3P1BU90_9BACT</name>
<dbReference type="InterPro" id="IPR013538">
    <property type="entry name" value="ASHA1/2-like_C"/>
</dbReference>
<evidence type="ECO:0000259" key="2">
    <source>
        <dbReference type="Pfam" id="PF08327"/>
    </source>
</evidence>
<dbReference type="AlphaFoldDB" id="A0A3P1BU90"/>
<proteinExistence type="inferred from homology"/>
<comment type="caution">
    <text evidence="3">The sequence shown here is derived from an EMBL/GenBank/DDBJ whole genome shotgun (WGS) entry which is preliminary data.</text>
</comment>
<sequence>MFTQKTTASEAVKSTIMEEFVVRRQIRIKAEPAAVWNALTNPEKTKKYFFNCAVYSDWEVGSTITFTGKLFLIKSIEMKGQILEIEPNKLLKYTLTNGDASDEDTGFSTVTDELSYENGETLLSISDNVGSGEGAEERFERSEKGWDTILEGLKELVEKGG</sequence>
<evidence type="ECO:0000256" key="1">
    <source>
        <dbReference type="ARBA" id="ARBA00006817"/>
    </source>
</evidence>
<dbReference type="Proteomes" id="UP000271925">
    <property type="component" value="Unassembled WGS sequence"/>
</dbReference>
<evidence type="ECO:0000313" key="3">
    <source>
        <dbReference type="EMBL" id="RRB04637.1"/>
    </source>
</evidence>
<accession>A0A3P1BU90</accession>
<dbReference type="EMBL" id="RQJO01000008">
    <property type="protein sequence ID" value="RRB04637.1"/>
    <property type="molecule type" value="Genomic_DNA"/>
</dbReference>
<reference evidence="3 4" key="1">
    <citation type="submission" date="2018-11" db="EMBL/GenBank/DDBJ databases">
        <authorList>
            <person name="Zhou Z."/>
            <person name="Wang G."/>
        </authorList>
    </citation>
    <scope>NUCLEOTIDE SEQUENCE [LARGE SCALE GENOMIC DNA]</scope>
    <source>
        <strain evidence="3 4">KCTC52004</strain>
    </source>
</reference>
<dbReference type="SUPFAM" id="SSF55961">
    <property type="entry name" value="Bet v1-like"/>
    <property type="match status" value="1"/>
</dbReference>
<feature type="domain" description="Activator of Hsp90 ATPase homologue 1/2-like C-terminal" evidence="2">
    <location>
        <begin position="29"/>
        <end position="158"/>
    </location>
</feature>
<dbReference type="RefSeq" id="WP_124875561.1">
    <property type="nucleotide sequence ID" value="NZ_RQJO01000008.1"/>
</dbReference>
<dbReference type="Gene3D" id="3.30.530.20">
    <property type="match status" value="1"/>
</dbReference>
<evidence type="ECO:0000313" key="4">
    <source>
        <dbReference type="Proteomes" id="UP000271925"/>
    </source>
</evidence>
<gene>
    <name evidence="3" type="ORF">EHT25_14280</name>
</gene>
<protein>
    <recommendedName>
        <fullName evidence="2">Activator of Hsp90 ATPase homologue 1/2-like C-terminal domain-containing protein</fullName>
    </recommendedName>
</protein>
<dbReference type="InterPro" id="IPR023393">
    <property type="entry name" value="START-like_dom_sf"/>
</dbReference>